<dbReference type="InterPro" id="IPR020471">
    <property type="entry name" value="AKR"/>
</dbReference>
<evidence type="ECO:0000313" key="3">
    <source>
        <dbReference type="Proteomes" id="UP001589619"/>
    </source>
</evidence>
<feature type="domain" description="NADP-dependent oxidoreductase" evidence="1">
    <location>
        <begin position="16"/>
        <end position="276"/>
    </location>
</feature>
<sequence>MLYRKLGNTEVIIPAIGQGTWKLGEEKYKENDEIKALRFGIENGLTLIDTAEEYGHGGAERVVGQAIQDVRNDVFLVTKVSAKNCSYKGVLRAAESSLERLKTNHIDLYLQHWPSQQYDISETMGAMAELVGKGLVKYVGVSNFSAHSMQEAQSHLGHVPLVCNQVAYHLNDRRIESQILPYAKKHGVAIMGYSPFGYAPRVFGGKGFPEVGSQGRILLESIGAKHGKSAYQVALNWVLRQEGLVTIPKAANQEHIFDNLNAIGWELDKDDLARIERTFPREGGIAESIS</sequence>
<dbReference type="Gene3D" id="3.20.20.100">
    <property type="entry name" value="NADP-dependent oxidoreductase domain"/>
    <property type="match status" value="1"/>
</dbReference>
<dbReference type="Proteomes" id="UP001589619">
    <property type="component" value="Unassembled WGS sequence"/>
</dbReference>
<protein>
    <submittedName>
        <fullName evidence="2">Aldo/keto reductase</fullName>
    </submittedName>
</protein>
<dbReference type="Pfam" id="PF00248">
    <property type="entry name" value="Aldo_ket_red"/>
    <property type="match status" value="1"/>
</dbReference>
<dbReference type="SUPFAM" id="SSF51430">
    <property type="entry name" value="NAD(P)-linked oxidoreductase"/>
    <property type="match status" value="1"/>
</dbReference>
<organism evidence="2 3">
    <name type="scientific">Paenibacillus hodogayensis</name>
    <dbReference type="NCBI Taxonomy" id="279208"/>
    <lineage>
        <taxon>Bacteria</taxon>
        <taxon>Bacillati</taxon>
        <taxon>Bacillota</taxon>
        <taxon>Bacilli</taxon>
        <taxon>Bacillales</taxon>
        <taxon>Paenibacillaceae</taxon>
        <taxon>Paenibacillus</taxon>
    </lineage>
</organism>
<dbReference type="EMBL" id="JBHMAG010000009">
    <property type="protein sequence ID" value="MFB9752358.1"/>
    <property type="molecule type" value="Genomic_DNA"/>
</dbReference>
<dbReference type="PIRSF" id="PIRSF000097">
    <property type="entry name" value="AKR"/>
    <property type="match status" value="1"/>
</dbReference>
<evidence type="ECO:0000313" key="2">
    <source>
        <dbReference type="EMBL" id="MFB9752358.1"/>
    </source>
</evidence>
<evidence type="ECO:0000259" key="1">
    <source>
        <dbReference type="Pfam" id="PF00248"/>
    </source>
</evidence>
<dbReference type="PRINTS" id="PR00069">
    <property type="entry name" value="ALDKETRDTASE"/>
</dbReference>
<dbReference type="InterPro" id="IPR023210">
    <property type="entry name" value="NADP_OxRdtase_dom"/>
</dbReference>
<dbReference type="InterPro" id="IPR018170">
    <property type="entry name" value="Aldo/ket_reductase_CS"/>
</dbReference>
<dbReference type="PANTHER" id="PTHR43638:SF3">
    <property type="entry name" value="ALDEHYDE REDUCTASE"/>
    <property type="match status" value="1"/>
</dbReference>
<comment type="caution">
    <text evidence="2">The sequence shown here is derived from an EMBL/GenBank/DDBJ whole genome shotgun (WGS) entry which is preliminary data.</text>
</comment>
<proteinExistence type="predicted"/>
<dbReference type="PANTHER" id="PTHR43638">
    <property type="entry name" value="OXIDOREDUCTASE, ALDO/KETO REDUCTASE FAMILY PROTEIN"/>
    <property type="match status" value="1"/>
</dbReference>
<dbReference type="InterPro" id="IPR036812">
    <property type="entry name" value="NAD(P)_OxRdtase_dom_sf"/>
</dbReference>
<dbReference type="RefSeq" id="WP_344911381.1">
    <property type="nucleotide sequence ID" value="NZ_BAAAYO010000010.1"/>
</dbReference>
<dbReference type="PROSITE" id="PS00062">
    <property type="entry name" value="ALDOKETO_REDUCTASE_2"/>
    <property type="match status" value="1"/>
</dbReference>
<gene>
    <name evidence="2" type="ORF">ACFFNY_12395</name>
</gene>
<accession>A0ABV5VVS4</accession>
<name>A0ABV5VVS4_9BACL</name>
<reference evidence="2 3" key="1">
    <citation type="submission" date="2024-09" db="EMBL/GenBank/DDBJ databases">
        <authorList>
            <person name="Sun Q."/>
            <person name="Mori K."/>
        </authorList>
    </citation>
    <scope>NUCLEOTIDE SEQUENCE [LARGE SCALE GENOMIC DNA]</scope>
    <source>
        <strain evidence="2 3">JCM 12520</strain>
    </source>
</reference>
<keyword evidence="3" id="KW-1185">Reference proteome</keyword>